<proteinExistence type="predicted"/>
<dbReference type="EMBL" id="JAEDAE010000018">
    <property type="protein sequence ID" value="MBH8560586.1"/>
    <property type="molecule type" value="Genomic_DNA"/>
</dbReference>
<comment type="caution">
    <text evidence="1">The sequence shown here is derived from an EMBL/GenBank/DDBJ whole genome shotgun (WGS) entry which is preliminary data.</text>
</comment>
<sequence length="158" mass="17395">MDFFSFLFRRPVVLEDDFFGRLVLDGIGQAGSSCCFYAAKVMFQPTGTTIECMIDTADATGPSRTQQAFFQQFEQIYASILPEIVRVIENDSRLLAAGSPFVNFTSTHRLAGITIPERASSAVSWEIWFEPIDTSQWGYSVSVDMIGDVPQAGIGISA</sequence>
<keyword evidence="2" id="KW-1185">Reference proteome</keyword>
<reference evidence="1 2" key="1">
    <citation type="submission" date="2020-12" db="EMBL/GenBank/DDBJ databases">
        <title>Hymenobacter sp.</title>
        <authorList>
            <person name="Kim M.K."/>
        </authorList>
    </citation>
    <scope>NUCLEOTIDE SEQUENCE [LARGE SCALE GENOMIC DNA]</scope>
    <source>
        <strain evidence="1 2">BT442</strain>
    </source>
</reference>
<evidence type="ECO:0000313" key="2">
    <source>
        <dbReference type="Proteomes" id="UP000625631"/>
    </source>
</evidence>
<dbReference type="Proteomes" id="UP000625631">
    <property type="component" value="Unassembled WGS sequence"/>
</dbReference>
<dbReference type="RefSeq" id="WP_198068028.1">
    <property type="nucleotide sequence ID" value="NZ_JAEDAD010000002.1"/>
</dbReference>
<gene>
    <name evidence="1" type="ORF">I7X13_21200</name>
</gene>
<organism evidence="1 2">
    <name type="scientific">Hymenobacter negativus</name>
    <dbReference type="NCBI Taxonomy" id="2795026"/>
    <lineage>
        <taxon>Bacteria</taxon>
        <taxon>Pseudomonadati</taxon>
        <taxon>Bacteroidota</taxon>
        <taxon>Cytophagia</taxon>
        <taxon>Cytophagales</taxon>
        <taxon>Hymenobacteraceae</taxon>
        <taxon>Hymenobacter</taxon>
    </lineage>
</organism>
<accession>A0ABS0QD16</accession>
<evidence type="ECO:0000313" key="1">
    <source>
        <dbReference type="EMBL" id="MBH8560586.1"/>
    </source>
</evidence>
<protein>
    <submittedName>
        <fullName evidence="1">Uncharacterized protein</fullName>
    </submittedName>
</protein>
<name>A0ABS0QD16_9BACT</name>